<evidence type="ECO:0008006" key="4">
    <source>
        <dbReference type="Google" id="ProtNLM"/>
    </source>
</evidence>
<dbReference type="EMBL" id="JANIAN010000055">
    <property type="protein sequence ID" value="MDD2109684.1"/>
    <property type="molecule type" value="Genomic_DNA"/>
</dbReference>
<gene>
    <name evidence="2" type="ORF">NP533_26210</name>
</gene>
<evidence type="ECO:0000313" key="3">
    <source>
        <dbReference type="Proteomes" id="UP001150678"/>
    </source>
</evidence>
<comment type="caution">
    <text evidence="2">The sequence shown here is derived from an EMBL/GenBank/DDBJ whole genome shotgun (WGS) entry which is preliminary data.</text>
</comment>
<name>A0A9X4D4Y4_9PSED</name>
<sequence length="231" mass="26145">MKRLAYFLVSFGLFGAGAIWGKIIPGENFFKVANVHDLFDIFGAAATCMAVVVAAFGLRTWRYQTRASTDHDLATKFLVALRRYQDEMVRSWHYAESSVAQIDACTWIGSPGKTNFLVGLYEGRLKYTQAARAQVEAMAVECAEMWDDEIRDLLLVVYVTDDLIASFIETYVQLLIKGTLDEQSDHNSTVTLKRWIELSEAGVVDHQSAQTYIGEKFSPLRQRVRRKLINS</sequence>
<accession>A0A9X4D4Y4</accession>
<evidence type="ECO:0000256" key="1">
    <source>
        <dbReference type="SAM" id="Phobius"/>
    </source>
</evidence>
<keyword evidence="1" id="KW-0812">Transmembrane</keyword>
<dbReference type="RefSeq" id="WP_274079851.1">
    <property type="nucleotide sequence ID" value="NZ_JANIAN010000055.1"/>
</dbReference>
<protein>
    <recommendedName>
        <fullName evidence="4">DUF4760 domain-containing protein</fullName>
    </recommendedName>
</protein>
<organism evidence="2 3">
    <name type="scientific">Pseudomonas asiatica</name>
    <dbReference type="NCBI Taxonomy" id="2219225"/>
    <lineage>
        <taxon>Bacteria</taxon>
        <taxon>Pseudomonadati</taxon>
        <taxon>Pseudomonadota</taxon>
        <taxon>Gammaproteobacteria</taxon>
        <taxon>Pseudomonadales</taxon>
        <taxon>Pseudomonadaceae</taxon>
        <taxon>Pseudomonas</taxon>
    </lineage>
</organism>
<proteinExistence type="predicted"/>
<reference evidence="2" key="1">
    <citation type="submission" date="2022-07" db="EMBL/GenBank/DDBJ databases">
        <title>Multi-strain Analysis of Pseudomonas putida Reveals Metabolic and Genetic Diversity.</title>
        <authorList>
            <person name="Monk J.M."/>
        </authorList>
    </citation>
    <scope>NUCLEOTIDE SEQUENCE</scope>
    <source>
        <strain evidence="2">17514</strain>
    </source>
</reference>
<dbReference type="Proteomes" id="UP001150678">
    <property type="component" value="Unassembled WGS sequence"/>
</dbReference>
<feature type="transmembrane region" description="Helical" evidence="1">
    <location>
        <begin position="37"/>
        <end position="58"/>
    </location>
</feature>
<keyword evidence="1" id="KW-0472">Membrane</keyword>
<evidence type="ECO:0000313" key="2">
    <source>
        <dbReference type="EMBL" id="MDD2109684.1"/>
    </source>
</evidence>
<keyword evidence="1" id="KW-1133">Transmembrane helix</keyword>
<dbReference type="AlphaFoldDB" id="A0A9X4D4Y4"/>